<feature type="compositionally biased region" description="Acidic residues" evidence="1">
    <location>
        <begin position="41"/>
        <end position="50"/>
    </location>
</feature>
<evidence type="ECO:0000256" key="1">
    <source>
        <dbReference type="SAM" id="MobiDB-lite"/>
    </source>
</evidence>
<evidence type="ECO:0000313" key="2">
    <source>
        <dbReference type="EMBL" id="SDQ85126.1"/>
    </source>
</evidence>
<name>A0A1H1EAD9_9MICC</name>
<protein>
    <submittedName>
        <fullName evidence="2">Uncharacterized protein</fullName>
    </submittedName>
</protein>
<reference evidence="2 3" key="1">
    <citation type="submission" date="2016-10" db="EMBL/GenBank/DDBJ databases">
        <authorList>
            <person name="de Groot N.N."/>
        </authorList>
    </citation>
    <scope>NUCLEOTIDE SEQUENCE [LARGE SCALE GENOMIC DNA]</scope>
    <source>
        <strain evidence="2 3">DSM 20117</strain>
    </source>
</reference>
<sequence>MVERGSNKHGSELDDQMKHEDQGLIQGSKPGHAEEFRETEPFPDETDSPEVLDAIRNDSAIRNAQQGKADRAEEDGGDR</sequence>
<dbReference type="AlphaFoldDB" id="A0A1H1EAD9"/>
<organism evidence="2 3">
    <name type="scientific">Crystallibacter crystallopoietes</name>
    <dbReference type="NCBI Taxonomy" id="37928"/>
    <lineage>
        <taxon>Bacteria</taxon>
        <taxon>Bacillati</taxon>
        <taxon>Actinomycetota</taxon>
        <taxon>Actinomycetes</taxon>
        <taxon>Micrococcales</taxon>
        <taxon>Micrococcaceae</taxon>
        <taxon>Crystallibacter</taxon>
    </lineage>
</organism>
<feature type="region of interest" description="Disordered" evidence="1">
    <location>
        <begin position="1"/>
        <end position="79"/>
    </location>
</feature>
<feature type="compositionally biased region" description="Basic and acidic residues" evidence="1">
    <location>
        <begin position="1"/>
        <end position="22"/>
    </location>
</feature>
<evidence type="ECO:0000313" key="3">
    <source>
        <dbReference type="Proteomes" id="UP000181917"/>
    </source>
</evidence>
<dbReference type="STRING" id="37928.SAMN04489742_2817"/>
<accession>A0A1H1EAD9</accession>
<proteinExistence type="predicted"/>
<dbReference type="RefSeq" id="WP_074700988.1">
    <property type="nucleotide sequence ID" value="NZ_CP018863.1"/>
</dbReference>
<dbReference type="Proteomes" id="UP000181917">
    <property type="component" value="Unassembled WGS sequence"/>
</dbReference>
<gene>
    <name evidence="2" type="ORF">SAMN04489742_2817</name>
</gene>
<keyword evidence="3" id="KW-1185">Reference proteome</keyword>
<dbReference type="EMBL" id="FNKH01000002">
    <property type="protein sequence ID" value="SDQ85126.1"/>
    <property type="molecule type" value="Genomic_DNA"/>
</dbReference>
<feature type="compositionally biased region" description="Basic and acidic residues" evidence="1">
    <location>
        <begin position="31"/>
        <end position="40"/>
    </location>
</feature>
<dbReference type="KEGG" id="acry:AC20117_03380"/>
<dbReference type="OrthoDB" id="5519961at2"/>